<reference evidence="9" key="1">
    <citation type="journal article" date="2018" name="Environ. Microbiol.">
        <title>Sporulation capability and amylosome conservation among diverse human colonic and rumen isolates of the keystone starch-degrader Ruminococcus bromii.</title>
        <authorList>
            <person name="Mukhopadhya I."/>
            <person name="Morais S."/>
            <person name="Laverde-Gomez J."/>
            <person name="Sheridan P.O."/>
            <person name="Walker A.W."/>
            <person name="Kelly W."/>
            <person name="Klieve A.V."/>
            <person name="Ouwerkerk D."/>
            <person name="Duncan S.H."/>
            <person name="Louis P."/>
            <person name="Koropatkin N."/>
            <person name="Cockburn D."/>
            <person name="Kibler R."/>
            <person name="Cooper P.J."/>
            <person name="Sandoval C."/>
            <person name="Crost E."/>
            <person name="Juge N."/>
            <person name="Bayer E.A."/>
            <person name="Flint H.J."/>
        </authorList>
    </citation>
    <scope>NUCLEOTIDE SEQUENCE [LARGE SCALE GENOMIC DNA]</scope>
    <source>
        <strain evidence="9">ATCC 27255</strain>
    </source>
</reference>
<dbReference type="PROSITE" id="PS01300">
    <property type="entry name" value="RECR"/>
    <property type="match status" value="1"/>
</dbReference>
<keyword evidence="3 7" id="KW-0863">Zinc-finger</keyword>
<dbReference type="Pfam" id="PF21175">
    <property type="entry name" value="RecR_C"/>
    <property type="match status" value="1"/>
</dbReference>
<feature type="zinc finger region" description="C4-type" evidence="7">
    <location>
        <begin position="59"/>
        <end position="74"/>
    </location>
</feature>
<comment type="similarity">
    <text evidence="7">Belongs to the RecR family.</text>
</comment>
<comment type="function">
    <text evidence="7">May play a role in DNA repair. It seems to be involved in an RecBC-independent recombinational process of DNA repair. It may act with RecF and RecO.</text>
</comment>
<dbReference type="GO" id="GO:0003677">
    <property type="term" value="F:DNA binding"/>
    <property type="evidence" value="ECO:0007669"/>
    <property type="project" value="UniProtKB-UniRule"/>
</dbReference>
<dbReference type="InterPro" id="IPR034137">
    <property type="entry name" value="TOPRIM_RecR"/>
</dbReference>
<dbReference type="Pfam" id="PF21176">
    <property type="entry name" value="RecR_HhH"/>
    <property type="match status" value="1"/>
</dbReference>
<dbReference type="CDD" id="cd01025">
    <property type="entry name" value="TOPRIM_recR"/>
    <property type="match status" value="1"/>
</dbReference>
<keyword evidence="4 7" id="KW-0862">Zinc</keyword>
<organism evidence="9 10">
    <name type="scientific">Ruminococcus bromii</name>
    <dbReference type="NCBI Taxonomy" id="40518"/>
    <lineage>
        <taxon>Bacteria</taxon>
        <taxon>Bacillati</taxon>
        <taxon>Bacillota</taxon>
        <taxon>Clostridia</taxon>
        <taxon>Eubacteriales</taxon>
        <taxon>Oscillospiraceae</taxon>
        <taxon>Ruminococcus</taxon>
    </lineage>
</organism>
<evidence type="ECO:0000256" key="2">
    <source>
        <dbReference type="ARBA" id="ARBA00022763"/>
    </source>
</evidence>
<evidence type="ECO:0000256" key="3">
    <source>
        <dbReference type="ARBA" id="ARBA00022771"/>
    </source>
</evidence>
<dbReference type="Gene3D" id="1.10.8.420">
    <property type="entry name" value="RecR Domain 1"/>
    <property type="match status" value="1"/>
</dbReference>
<comment type="caution">
    <text evidence="9">The sequence shown here is derived from an EMBL/GenBank/DDBJ whole genome shotgun (WGS) entry which is preliminary data.</text>
</comment>
<dbReference type="Gene3D" id="3.40.1360.10">
    <property type="match status" value="1"/>
</dbReference>
<evidence type="ECO:0000256" key="4">
    <source>
        <dbReference type="ARBA" id="ARBA00022833"/>
    </source>
</evidence>
<dbReference type="InterPro" id="IPR000093">
    <property type="entry name" value="DNA_Rcmb_RecR"/>
</dbReference>
<dbReference type="InterPro" id="IPR015967">
    <property type="entry name" value="Rcmb_RecR_Znf"/>
</dbReference>
<keyword evidence="1 7" id="KW-0479">Metal-binding</keyword>
<dbReference type="Proteomes" id="UP000233425">
    <property type="component" value="Unassembled WGS sequence"/>
</dbReference>
<dbReference type="Pfam" id="PF02132">
    <property type="entry name" value="RecR_ZnF"/>
    <property type="match status" value="1"/>
</dbReference>
<protein>
    <recommendedName>
        <fullName evidence="7">Recombination protein RecR</fullName>
    </recommendedName>
</protein>
<evidence type="ECO:0000256" key="7">
    <source>
        <dbReference type="HAMAP-Rule" id="MF_00017"/>
    </source>
</evidence>
<dbReference type="Gene3D" id="6.10.250.240">
    <property type="match status" value="1"/>
</dbReference>
<dbReference type="HAMAP" id="MF_00017">
    <property type="entry name" value="RecR"/>
    <property type="match status" value="1"/>
</dbReference>
<evidence type="ECO:0000256" key="1">
    <source>
        <dbReference type="ARBA" id="ARBA00022723"/>
    </source>
</evidence>
<dbReference type="RefSeq" id="WP_101028580.1">
    <property type="nucleotide sequence ID" value="NZ_CABMMZ010000028.1"/>
</dbReference>
<evidence type="ECO:0000256" key="5">
    <source>
        <dbReference type="ARBA" id="ARBA00023172"/>
    </source>
</evidence>
<name>A0A2N0UZ58_9FIRM</name>
<gene>
    <name evidence="7 9" type="primary">recR</name>
    <name evidence="9" type="ORF">RBATCC27255_00474</name>
</gene>
<evidence type="ECO:0000256" key="6">
    <source>
        <dbReference type="ARBA" id="ARBA00023204"/>
    </source>
</evidence>
<dbReference type="GO" id="GO:0006310">
    <property type="term" value="P:DNA recombination"/>
    <property type="evidence" value="ECO:0007669"/>
    <property type="project" value="UniProtKB-UniRule"/>
</dbReference>
<keyword evidence="10" id="KW-1185">Reference proteome</keyword>
<evidence type="ECO:0000259" key="8">
    <source>
        <dbReference type="PROSITE" id="PS50880"/>
    </source>
</evidence>
<dbReference type="Pfam" id="PF13662">
    <property type="entry name" value="Toprim_4"/>
    <property type="match status" value="1"/>
</dbReference>
<dbReference type="EMBL" id="NNSR01000028">
    <property type="protein sequence ID" value="PKD32269.1"/>
    <property type="molecule type" value="Genomic_DNA"/>
</dbReference>
<keyword evidence="2 7" id="KW-0227">DNA damage</keyword>
<dbReference type="SUPFAM" id="SSF111304">
    <property type="entry name" value="Recombination protein RecR"/>
    <property type="match status" value="1"/>
</dbReference>
<dbReference type="NCBIfam" id="TIGR00615">
    <property type="entry name" value="recR"/>
    <property type="match status" value="1"/>
</dbReference>
<keyword evidence="6 7" id="KW-0234">DNA repair</keyword>
<dbReference type="GO" id="GO:0006281">
    <property type="term" value="P:DNA repair"/>
    <property type="evidence" value="ECO:0007669"/>
    <property type="project" value="UniProtKB-UniRule"/>
</dbReference>
<dbReference type="Gene3D" id="3.30.60.80">
    <property type="match status" value="1"/>
</dbReference>
<dbReference type="GO" id="GO:0008270">
    <property type="term" value="F:zinc ion binding"/>
    <property type="evidence" value="ECO:0007669"/>
    <property type="project" value="UniProtKB-KW"/>
</dbReference>
<dbReference type="PANTHER" id="PTHR30446">
    <property type="entry name" value="RECOMBINATION PROTEIN RECR"/>
    <property type="match status" value="1"/>
</dbReference>
<keyword evidence="5 7" id="KW-0233">DNA recombination</keyword>
<feature type="domain" description="Toprim" evidence="8">
    <location>
        <begin position="82"/>
        <end position="177"/>
    </location>
</feature>
<evidence type="ECO:0000313" key="10">
    <source>
        <dbReference type="Proteomes" id="UP000233425"/>
    </source>
</evidence>
<dbReference type="PROSITE" id="PS50880">
    <property type="entry name" value="TOPRIM"/>
    <property type="match status" value="1"/>
</dbReference>
<proteinExistence type="inferred from homology"/>
<dbReference type="PANTHER" id="PTHR30446:SF0">
    <property type="entry name" value="RECOMBINATION PROTEIN RECR"/>
    <property type="match status" value="1"/>
</dbReference>
<evidence type="ECO:0000313" key="9">
    <source>
        <dbReference type="EMBL" id="PKD32269.1"/>
    </source>
</evidence>
<dbReference type="InterPro" id="IPR023627">
    <property type="entry name" value="Rcmb_RecR"/>
</dbReference>
<dbReference type="SMART" id="SM00493">
    <property type="entry name" value="TOPRIM"/>
    <property type="match status" value="1"/>
</dbReference>
<sequence>MSGYNVAPLENLVEQFERMPGIGNKTAQRLAYYVLNLSKTEAEQLAGAVMDAHTKIHYCSKCCNLTDKDLCPVCANPARNHSVICVVETPRDATAIENTHEFKGVYHVLHGSISPLNGIGPDNLTIKELLSRLNEESVEEVIMATNPTVEGDATALYISKLLKPLGVKVTRLAYGIPVGGDLEYADEYTLAKALEGRNEI</sequence>
<dbReference type="AlphaFoldDB" id="A0A2N0UZ58"/>
<dbReference type="InterPro" id="IPR006171">
    <property type="entry name" value="TOPRIM_dom"/>
</dbReference>
<accession>A0A2N0UZ58</accession>